<accession>U4UF35</accession>
<dbReference type="AlphaFoldDB" id="U4UF35"/>
<protein>
    <submittedName>
        <fullName evidence="1">Uncharacterized protein</fullName>
    </submittedName>
</protein>
<reference evidence="1 2" key="1">
    <citation type="journal article" date="2013" name="Genome Biol.">
        <title>Draft genome of the mountain pine beetle, Dendroctonus ponderosae Hopkins, a major forest pest.</title>
        <authorList>
            <person name="Keeling C.I."/>
            <person name="Yuen M.M."/>
            <person name="Liao N.Y."/>
            <person name="Docking T.R."/>
            <person name="Chan S.K."/>
            <person name="Taylor G.A."/>
            <person name="Palmquist D.L."/>
            <person name="Jackman S.D."/>
            <person name="Nguyen A."/>
            <person name="Li M."/>
            <person name="Henderson H."/>
            <person name="Janes J.K."/>
            <person name="Zhao Y."/>
            <person name="Pandoh P."/>
            <person name="Moore R."/>
            <person name="Sperling F.A."/>
            <person name="Huber D.P."/>
            <person name="Birol I."/>
            <person name="Jones S.J."/>
            <person name="Bohlmann J."/>
        </authorList>
    </citation>
    <scope>NUCLEOTIDE SEQUENCE</scope>
</reference>
<proteinExistence type="predicted"/>
<name>U4UF35_DENPD</name>
<gene>
    <name evidence="1" type="ORF">D910_06585</name>
</gene>
<dbReference type="EMBL" id="KB632155">
    <property type="protein sequence ID" value="ERL89211.1"/>
    <property type="molecule type" value="Genomic_DNA"/>
</dbReference>
<sequence>MRALVDCYANAKWFHSAFTNTYIYPSTGWMELTMTSNAIYGECPSFPIRRGELKSKLTTQPSATGDFSSEG</sequence>
<evidence type="ECO:0000313" key="2">
    <source>
        <dbReference type="Proteomes" id="UP000030742"/>
    </source>
</evidence>
<evidence type="ECO:0000313" key="1">
    <source>
        <dbReference type="EMBL" id="ERL89211.1"/>
    </source>
</evidence>
<dbReference type="Proteomes" id="UP000030742">
    <property type="component" value="Unassembled WGS sequence"/>
</dbReference>
<organism evidence="1 2">
    <name type="scientific">Dendroctonus ponderosae</name>
    <name type="common">Mountain pine beetle</name>
    <dbReference type="NCBI Taxonomy" id="77166"/>
    <lineage>
        <taxon>Eukaryota</taxon>
        <taxon>Metazoa</taxon>
        <taxon>Ecdysozoa</taxon>
        <taxon>Arthropoda</taxon>
        <taxon>Hexapoda</taxon>
        <taxon>Insecta</taxon>
        <taxon>Pterygota</taxon>
        <taxon>Neoptera</taxon>
        <taxon>Endopterygota</taxon>
        <taxon>Coleoptera</taxon>
        <taxon>Polyphaga</taxon>
        <taxon>Cucujiformia</taxon>
        <taxon>Curculionidae</taxon>
        <taxon>Scolytinae</taxon>
        <taxon>Dendroctonus</taxon>
    </lineage>
</organism>